<dbReference type="Pfam" id="PF09587">
    <property type="entry name" value="PGA_cap"/>
    <property type="match status" value="1"/>
</dbReference>
<proteinExistence type="inferred from homology"/>
<dbReference type="Proteomes" id="UP000596387">
    <property type="component" value="Plasmid p-SCP4"/>
</dbReference>
<dbReference type="InterPro" id="IPR052169">
    <property type="entry name" value="CW_Biosynth-Accessory"/>
</dbReference>
<gene>
    <name evidence="3" type="ORF">GQA70_21615</name>
</gene>
<dbReference type="PANTHER" id="PTHR33393:SF11">
    <property type="entry name" value="POLYGLUTAMINE SYNTHESIS ACCESSORY PROTEIN RV0574C-RELATED"/>
    <property type="match status" value="1"/>
</dbReference>
<keyword evidence="4" id="KW-1185">Reference proteome</keyword>
<dbReference type="Gene3D" id="3.60.21.10">
    <property type="match status" value="1"/>
</dbReference>
<keyword evidence="3" id="KW-0614">Plasmid</keyword>
<geneLocation type="plasmid" evidence="3 4">
    <name>p-SCP4</name>
</geneLocation>
<name>A0ABX7FEI5_9RHOB</name>
<evidence type="ECO:0000313" key="3">
    <source>
        <dbReference type="EMBL" id="QRF68970.1"/>
    </source>
</evidence>
<reference evidence="3 4" key="1">
    <citation type="submission" date="2019-12" db="EMBL/GenBank/DDBJ databases">
        <title>Complete Genome Sequence of a Quorum-Sensing Bacterium,Rhodobacteraceae bacterium C31, Isolated from a marine microalgae symbiotic bacteria.</title>
        <authorList>
            <person name="Zhang Y."/>
        </authorList>
    </citation>
    <scope>NUCLEOTIDE SEQUENCE [LARGE SCALE GENOMIC DNA]</scope>
    <source>
        <strain evidence="3 4">C31</strain>
        <plasmid evidence="3 4">p-SCP4</plasmid>
    </source>
</reference>
<sequence>MKTRVMTAAGDIVIRQRLYQDGAPVQPDYERTLDFLREGDVRWASCEVQFARSGFRTDAPIAYLVAPEVAGDLGVAGFDLMTVATNHTWDYGPDAFLESLGHLQEAGVTTVGGGPDIASANTPVIRDLDGLTLGVLAVSCLLPPYYAARDDRPGIAPVRVDQWQELHPILQATEPGAPIPMRSRVDPADADALMDRIAALRPQVDVLIVSVHWGYGTGSPLAEYQRPFGHRIIEAGADMVLGNHAHSPAGLETHLGKPILYSLGNHIAQQDWDNATPVQAEIFRAIDPWSTVCRIEMSKSGIEGIEFRATECGRDGMPILIDDSAKAGTVLHRLQELSRGFGTEITVEGASARAAFDPARHGR</sequence>
<dbReference type="RefSeq" id="WP_023852019.1">
    <property type="nucleotide sequence ID" value="NZ_CP047170.1"/>
</dbReference>
<organism evidence="3 4">
    <name type="scientific">Ponticoccus alexandrii</name>
    <dbReference type="NCBI Taxonomy" id="1943633"/>
    <lineage>
        <taxon>Bacteria</taxon>
        <taxon>Pseudomonadati</taxon>
        <taxon>Pseudomonadota</taxon>
        <taxon>Alphaproteobacteria</taxon>
        <taxon>Rhodobacterales</taxon>
        <taxon>Roseobacteraceae</taxon>
        <taxon>Ponticoccus</taxon>
    </lineage>
</organism>
<dbReference type="CDD" id="cd07381">
    <property type="entry name" value="MPP_CapA"/>
    <property type="match status" value="1"/>
</dbReference>
<dbReference type="SUPFAM" id="SSF56300">
    <property type="entry name" value="Metallo-dependent phosphatases"/>
    <property type="match status" value="1"/>
</dbReference>
<evidence type="ECO:0000313" key="4">
    <source>
        <dbReference type="Proteomes" id="UP000596387"/>
    </source>
</evidence>
<dbReference type="PANTHER" id="PTHR33393">
    <property type="entry name" value="POLYGLUTAMINE SYNTHESIS ACCESSORY PROTEIN RV0574C-RELATED"/>
    <property type="match status" value="1"/>
</dbReference>
<dbReference type="InterPro" id="IPR019079">
    <property type="entry name" value="Capsule_synth_CapA"/>
</dbReference>
<protein>
    <recommendedName>
        <fullName evidence="2">Capsule synthesis protein CapA domain-containing protein</fullName>
    </recommendedName>
</protein>
<evidence type="ECO:0000256" key="1">
    <source>
        <dbReference type="ARBA" id="ARBA00005662"/>
    </source>
</evidence>
<feature type="domain" description="Capsule synthesis protein CapA" evidence="2">
    <location>
        <begin position="5"/>
        <end position="270"/>
    </location>
</feature>
<dbReference type="SMART" id="SM00854">
    <property type="entry name" value="PGA_cap"/>
    <property type="match status" value="1"/>
</dbReference>
<evidence type="ECO:0000259" key="2">
    <source>
        <dbReference type="SMART" id="SM00854"/>
    </source>
</evidence>
<comment type="similarity">
    <text evidence="1">Belongs to the CapA family.</text>
</comment>
<dbReference type="EMBL" id="CP047170">
    <property type="protein sequence ID" value="QRF68970.1"/>
    <property type="molecule type" value="Genomic_DNA"/>
</dbReference>
<dbReference type="InterPro" id="IPR029052">
    <property type="entry name" value="Metallo-depent_PP-like"/>
</dbReference>
<accession>A0ABX7FEI5</accession>